<evidence type="ECO:0000256" key="5">
    <source>
        <dbReference type="ARBA" id="ARBA00022679"/>
    </source>
</evidence>
<evidence type="ECO:0000256" key="2">
    <source>
        <dbReference type="ARBA" id="ARBA00003015"/>
    </source>
</evidence>
<dbReference type="OrthoDB" id="9809889at2"/>
<dbReference type="SUPFAM" id="SSF53335">
    <property type="entry name" value="S-adenosyl-L-methionine-dependent methyltransferases"/>
    <property type="match status" value="1"/>
</dbReference>
<comment type="catalytic activity">
    <reaction evidence="1">
        <text>guanosine(46) in tRNA + S-adenosyl-L-methionine = N(7)-methylguanosine(46) in tRNA + S-adenosyl-L-homocysteine</text>
        <dbReference type="Rhea" id="RHEA:42708"/>
        <dbReference type="Rhea" id="RHEA-COMP:10188"/>
        <dbReference type="Rhea" id="RHEA-COMP:10189"/>
        <dbReference type="ChEBI" id="CHEBI:57856"/>
        <dbReference type="ChEBI" id="CHEBI:59789"/>
        <dbReference type="ChEBI" id="CHEBI:74269"/>
        <dbReference type="ChEBI" id="CHEBI:74480"/>
        <dbReference type="EC" id="2.1.1.33"/>
    </reaction>
</comment>
<dbReference type="EC" id="2.1.1.33" evidence="3"/>
<feature type="compositionally biased region" description="Basic and acidic residues" evidence="8">
    <location>
        <begin position="1"/>
        <end position="10"/>
    </location>
</feature>
<dbReference type="InterPro" id="IPR029063">
    <property type="entry name" value="SAM-dependent_MTases_sf"/>
</dbReference>
<dbReference type="EMBL" id="CP012154">
    <property type="protein sequence ID" value="AKS41435.1"/>
    <property type="molecule type" value="Genomic_DNA"/>
</dbReference>
<evidence type="ECO:0000256" key="8">
    <source>
        <dbReference type="SAM" id="MobiDB-lite"/>
    </source>
</evidence>
<dbReference type="KEGG" id="wma:WM2015_1058"/>
<gene>
    <name evidence="9" type="ORF">WM2015_1058</name>
</gene>
<keyword evidence="10" id="KW-1185">Reference proteome</keyword>
<dbReference type="GO" id="GO:0008176">
    <property type="term" value="F:tRNA (guanine(46)-N7)-methyltransferase activity"/>
    <property type="evidence" value="ECO:0007669"/>
    <property type="project" value="UniProtKB-EC"/>
</dbReference>
<reference evidence="9 10" key="1">
    <citation type="submission" date="2015-07" db="EMBL/GenBank/DDBJ databases">
        <authorList>
            <person name="Noorani M."/>
        </authorList>
    </citation>
    <scope>NUCLEOTIDE SEQUENCE [LARGE SCALE GENOMIC DNA]</scope>
    <source>
        <strain evidence="9 10">KCTC 42284</strain>
    </source>
</reference>
<evidence type="ECO:0000256" key="1">
    <source>
        <dbReference type="ARBA" id="ARBA00000142"/>
    </source>
</evidence>
<evidence type="ECO:0000313" key="9">
    <source>
        <dbReference type="EMBL" id="AKS41435.1"/>
    </source>
</evidence>
<dbReference type="InterPro" id="IPR003358">
    <property type="entry name" value="tRNA_(Gua-N-7)_MeTrfase_Trmb"/>
</dbReference>
<protein>
    <recommendedName>
        <fullName evidence="3">tRNA (guanine(46)-N(7))-methyltransferase</fullName>
        <ecNumber evidence="3">2.1.1.33</ecNumber>
    </recommendedName>
</protein>
<evidence type="ECO:0000256" key="6">
    <source>
        <dbReference type="ARBA" id="ARBA00022691"/>
    </source>
</evidence>
<keyword evidence="7" id="KW-0819">tRNA processing</keyword>
<organism evidence="9 10">
    <name type="scientific">Wenzhouxiangella marina</name>
    <dbReference type="NCBI Taxonomy" id="1579979"/>
    <lineage>
        <taxon>Bacteria</taxon>
        <taxon>Pseudomonadati</taxon>
        <taxon>Pseudomonadota</taxon>
        <taxon>Gammaproteobacteria</taxon>
        <taxon>Chromatiales</taxon>
        <taxon>Wenzhouxiangellaceae</taxon>
        <taxon>Wenzhouxiangella</taxon>
    </lineage>
</organism>
<dbReference type="CDD" id="cd02440">
    <property type="entry name" value="AdoMet_MTases"/>
    <property type="match status" value="1"/>
</dbReference>
<dbReference type="Proteomes" id="UP000066624">
    <property type="component" value="Chromosome"/>
</dbReference>
<keyword evidence="5 9" id="KW-0808">Transferase</keyword>
<evidence type="ECO:0000313" key="10">
    <source>
        <dbReference type="Proteomes" id="UP000066624"/>
    </source>
</evidence>
<evidence type="ECO:0000256" key="3">
    <source>
        <dbReference type="ARBA" id="ARBA00011977"/>
    </source>
</evidence>
<comment type="function">
    <text evidence="2">Catalyzes the formation of N(7)-methylguanine at position 46 (m7G46) in tRNA.</text>
</comment>
<dbReference type="Gene3D" id="3.40.50.150">
    <property type="entry name" value="Vaccinia Virus protein VP39"/>
    <property type="match status" value="1"/>
</dbReference>
<name>A0A0K0XUU1_9GAMM</name>
<dbReference type="RefSeq" id="WP_049725072.1">
    <property type="nucleotide sequence ID" value="NZ_CP012154.1"/>
</dbReference>
<evidence type="ECO:0000256" key="4">
    <source>
        <dbReference type="ARBA" id="ARBA00022603"/>
    </source>
</evidence>
<sequence length="231" mass="25976">MKRSVPDRRNSIGGGGSRVPRSSQSGLHPDLDRVVRRHLDHAWRQPIRRHSQQAFDALRSRVESADRLVLDSGCGTGRSTLQLAERHPDALVLGIDKSEQRLGKAPAMPTNAVLLRAELADVWRLARSAGWAVHAHYLLYPNPWPKPGQLQRRWHGHPVFPELLALGGRLELRSNFELYLLEFRCALDLAGVHAAEVVSFRPEFPISPFEAKYTASGHELFRLTVQLETNA</sequence>
<feature type="region of interest" description="Disordered" evidence="8">
    <location>
        <begin position="1"/>
        <end position="31"/>
    </location>
</feature>
<dbReference type="AlphaFoldDB" id="A0A0K0XUU1"/>
<dbReference type="STRING" id="1579979.WM2015_1058"/>
<keyword evidence="6" id="KW-0949">S-adenosyl-L-methionine</keyword>
<accession>A0A0K0XUU1</accession>
<dbReference type="PROSITE" id="PS51625">
    <property type="entry name" value="SAM_MT_TRMB"/>
    <property type="match status" value="1"/>
</dbReference>
<keyword evidence="4" id="KW-0489">Methyltransferase</keyword>
<proteinExistence type="predicted"/>
<dbReference type="Pfam" id="PF02390">
    <property type="entry name" value="Methyltransf_4"/>
    <property type="match status" value="1"/>
</dbReference>
<evidence type="ECO:0000256" key="7">
    <source>
        <dbReference type="ARBA" id="ARBA00022694"/>
    </source>
</evidence>